<name>A0A453C7S4_AEGTS</name>
<evidence type="ECO:0000313" key="1">
    <source>
        <dbReference type="EnsemblPlants" id="AET2Gv20764000.1"/>
    </source>
</evidence>
<dbReference type="EnsemblPlants" id="AET2Gv20764000.1">
    <property type="protein sequence ID" value="AET2Gv20764000.1"/>
    <property type="gene ID" value="AET2Gv20764000"/>
</dbReference>
<dbReference type="Proteomes" id="UP000015105">
    <property type="component" value="Chromosome 2D"/>
</dbReference>
<dbReference type="STRING" id="200361.A0A453C7S4"/>
<dbReference type="Gramene" id="AET2Gv20764000.1">
    <property type="protein sequence ID" value="AET2Gv20764000.1"/>
    <property type="gene ID" value="AET2Gv20764000"/>
</dbReference>
<dbReference type="AlphaFoldDB" id="A0A453C7S4"/>
<reference evidence="2" key="2">
    <citation type="journal article" date="2017" name="Nat. Plants">
        <title>The Aegilops tauschii genome reveals multiple impacts of transposons.</title>
        <authorList>
            <person name="Zhao G."/>
            <person name="Zou C."/>
            <person name="Li K."/>
            <person name="Wang K."/>
            <person name="Li T."/>
            <person name="Gao L."/>
            <person name="Zhang X."/>
            <person name="Wang H."/>
            <person name="Yang Z."/>
            <person name="Liu X."/>
            <person name="Jiang W."/>
            <person name="Mao L."/>
            <person name="Kong X."/>
            <person name="Jiao Y."/>
            <person name="Jia J."/>
        </authorList>
    </citation>
    <scope>NUCLEOTIDE SEQUENCE [LARGE SCALE GENOMIC DNA]</scope>
    <source>
        <strain evidence="2">cv. AL8/78</strain>
    </source>
</reference>
<protein>
    <submittedName>
        <fullName evidence="1">Uncharacterized protein</fullName>
    </submittedName>
</protein>
<organism evidence="1 2">
    <name type="scientific">Aegilops tauschii subsp. strangulata</name>
    <name type="common">Goatgrass</name>
    <dbReference type="NCBI Taxonomy" id="200361"/>
    <lineage>
        <taxon>Eukaryota</taxon>
        <taxon>Viridiplantae</taxon>
        <taxon>Streptophyta</taxon>
        <taxon>Embryophyta</taxon>
        <taxon>Tracheophyta</taxon>
        <taxon>Spermatophyta</taxon>
        <taxon>Magnoliopsida</taxon>
        <taxon>Liliopsida</taxon>
        <taxon>Poales</taxon>
        <taxon>Poaceae</taxon>
        <taxon>BOP clade</taxon>
        <taxon>Pooideae</taxon>
        <taxon>Triticodae</taxon>
        <taxon>Triticeae</taxon>
        <taxon>Triticinae</taxon>
        <taxon>Aegilops</taxon>
    </lineage>
</organism>
<reference evidence="1" key="4">
    <citation type="submission" date="2019-03" db="UniProtKB">
        <authorList>
            <consortium name="EnsemblPlants"/>
        </authorList>
    </citation>
    <scope>IDENTIFICATION</scope>
</reference>
<reference evidence="1" key="3">
    <citation type="journal article" date="2017" name="Nature">
        <title>Genome sequence of the progenitor of the wheat D genome Aegilops tauschii.</title>
        <authorList>
            <person name="Luo M.C."/>
            <person name="Gu Y.Q."/>
            <person name="Puiu D."/>
            <person name="Wang H."/>
            <person name="Twardziok S.O."/>
            <person name="Deal K.R."/>
            <person name="Huo N."/>
            <person name="Zhu T."/>
            <person name="Wang L."/>
            <person name="Wang Y."/>
            <person name="McGuire P.E."/>
            <person name="Liu S."/>
            <person name="Long H."/>
            <person name="Ramasamy R.K."/>
            <person name="Rodriguez J.C."/>
            <person name="Van S.L."/>
            <person name="Yuan L."/>
            <person name="Wang Z."/>
            <person name="Xia Z."/>
            <person name="Xiao L."/>
            <person name="Anderson O.D."/>
            <person name="Ouyang S."/>
            <person name="Liang Y."/>
            <person name="Zimin A.V."/>
            <person name="Pertea G."/>
            <person name="Qi P."/>
            <person name="Bennetzen J.L."/>
            <person name="Dai X."/>
            <person name="Dawson M.W."/>
            <person name="Muller H.G."/>
            <person name="Kugler K."/>
            <person name="Rivarola-Duarte L."/>
            <person name="Spannagl M."/>
            <person name="Mayer K.F.X."/>
            <person name="Lu F.H."/>
            <person name="Bevan M.W."/>
            <person name="Leroy P."/>
            <person name="Li P."/>
            <person name="You F.M."/>
            <person name="Sun Q."/>
            <person name="Liu Z."/>
            <person name="Lyons E."/>
            <person name="Wicker T."/>
            <person name="Salzberg S.L."/>
            <person name="Devos K.M."/>
            <person name="Dvorak J."/>
        </authorList>
    </citation>
    <scope>NUCLEOTIDE SEQUENCE [LARGE SCALE GENOMIC DNA]</scope>
    <source>
        <strain evidence="1">cv. AL8/78</strain>
    </source>
</reference>
<keyword evidence="2" id="KW-1185">Reference proteome</keyword>
<reference evidence="1" key="5">
    <citation type="journal article" date="2021" name="G3 (Bethesda)">
        <title>Aegilops tauschii genome assembly Aet v5.0 features greater sequence contiguity and improved annotation.</title>
        <authorList>
            <person name="Wang L."/>
            <person name="Zhu T."/>
            <person name="Rodriguez J.C."/>
            <person name="Deal K.R."/>
            <person name="Dubcovsky J."/>
            <person name="McGuire P.E."/>
            <person name="Lux T."/>
            <person name="Spannagl M."/>
            <person name="Mayer K.F.X."/>
            <person name="Baldrich P."/>
            <person name="Meyers B.C."/>
            <person name="Huo N."/>
            <person name="Gu Y.Q."/>
            <person name="Zhou H."/>
            <person name="Devos K.M."/>
            <person name="Bennetzen J.L."/>
            <person name="Unver T."/>
            <person name="Budak H."/>
            <person name="Gulick P.J."/>
            <person name="Galiba G."/>
            <person name="Kalapos B."/>
            <person name="Nelson D.R."/>
            <person name="Li P."/>
            <person name="You F.M."/>
            <person name="Luo M.C."/>
            <person name="Dvorak J."/>
        </authorList>
    </citation>
    <scope>NUCLEOTIDE SEQUENCE [LARGE SCALE GENOMIC DNA]</scope>
    <source>
        <strain evidence="1">cv. AL8/78</strain>
    </source>
</reference>
<sequence>RGPHTSWPHMSCPFKLQIRLSALPVPVITMASFSPTRLLLGLLVVLLASARAASVSLPALPLSTASRWLVDADGRRVKLVCANWASHLEP</sequence>
<accession>A0A453C7S4</accession>
<reference evidence="2" key="1">
    <citation type="journal article" date="2014" name="Science">
        <title>Ancient hybridizations among the ancestral genomes of bread wheat.</title>
        <authorList>
            <consortium name="International Wheat Genome Sequencing Consortium,"/>
            <person name="Marcussen T."/>
            <person name="Sandve S.R."/>
            <person name="Heier L."/>
            <person name="Spannagl M."/>
            <person name="Pfeifer M."/>
            <person name="Jakobsen K.S."/>
            <person name="Wulff B.B."/>
            <person name="Steuernagel B."/>
            <person name="Mayer K.F."/>
            <person name="Olsen O.A."/>
        </authorList>
    </citation>
    <scope>NUCLEOTIDE SEQUENCE [LARGE SCALE GENOMIC DNA]</scope>
    <source>
        <strain evidence="2">cv. AL8/78</strain>
    </source>
</reference>
<proteinExistence type="predicted"/>
<evidence type="ECO:0000313" key="2">
    <source>
        <dbReference type="Proteomes" id="UP000015105"/>
    </source>
</evidence>